<name>A0ABM1C3U5_LIMPO</name>
<dbReference type="PANTHER" id="PTHR11732">
    <property type="entry name" value="ALDO/KETO REDUCTASE"/>
    <property type="match status" value="1"/>
</dbReference>
<protein>
    <submittedName>
        <fullName evidence="3">Aldose reductase-like</fullName>
    </submittedName>
</protein>
<accession>A0ABM1C3U5</accession>
<dbReference type="GeneID" id="106477687"/>
<dbReference type="PROSITE" id="PS00062">
    <property type="entry name" value="ALDOKETO_REDUCTASE_2"/>
    <property type="match status" value="1"/>
</dbReference>
<dbReference type="InterPro" id="IPR036812">
    <property type="entry name" value="NAD(P)_OxRdtase_dom_sf"/>
</dbReference>
<sequence>MEDCVKLGLVRSIGLSNFNIEQIQRIMKNSSIKPVMLQVECHPYLNQKKLIDFCHQHNIHVTAYSPLGSNDRPWAKPEDPSLLENLKLQEIAKKYGKTTAQVFHYFF</sequence>
<evidence type="ECO:0000259" key="1">
    <source>
        <dbReference type="Pfam" id="PF00248"/>
    </source>
</evidence>
<evidence type="ECO:0000313" key="2">
    <source>
        <dbReference type="Proteomes" id="UP000694941"/>
    </source>
</evidence>
<keyword evidence="2" id="KW-1185">Reference proteome</keyword>
<dbReference type="RefSeq" id="XP_013793681.1">
    <property type="nucleotide sequence ID" value="XM_013938227.2"/>
</dbReference>
<dbReference type="InterPro" id="IPR018170">
    <property type="entry name" value="Aldo/ket_reductase_CS"/>
</dbReference>
<gene>
    <name evidence="3" type="primary">LOC106477687</name>
</gene>
<dbReference type="InterPro" id="IPR020471">
    <property type="entry name" value="AKR"/>
</dbReference>
<reference evidence="3" key="1">
    <citation type="submission" date="2025-08" db="UniProtKB">
        <authorList>
            <consortium name="RefSeq"/>
        </authorList>
    </citation>
    <scope>IDENTIFICATION</scope>
    <source>
        <tissue evidence="3">Muscle</tissue>
    </source>
</reference>
<dbReference type="InterPro" id="IPR023210">
    <property type="entry name" value="NADP_OxRdtase_dom"/>
</dbReference>
<dbReference type="Gene3D" id="3.20.20.100">
    <property type="entry name" value="NADP-dependent oxidoreductase domain"/>
    <property type="match status" value="1"/>
</dbReference>
<evidence type="ECO:0000313" key="3">
    <source>
        <dbReference type="RefSeq" id="XP_013793681.1"/>
    </source>
</evidence>
<dbReference type="Pfam" id="PF00248">
    <property type="entry name" value="Aldo_ket_red"/>
    <property type="match status" value="1"/>
</dbReference>
<organism evidence="2 3">
    <name type="scientific">Limulus polyphemus</name>
    <name type="common">Atlantic horseshoe crab</name>
    <dbReference type="NCBI Taxonomy" id="6850"/>
    <lineage>
        <taxon>Eukaryota</taxon>
        <taxon>Metazoa</taxon>
        <taxon>Ecdysozoa</taxon>
        <taxon>Arthropoda</taxon>
        <taxon>Chelicerata</taxon>
        <taxon>Merostomata</taxon>
        <taxon>Xiphosura</taxon>
        <taxon>Limulidae</taxon>
        <taxon>Limulus</taxon>
    </lineage>
</organism>
<dbReference type="PRINTS" id="PR00069">
    <property type="entry name" value="ALDKETRDTASE"/>
</dbReference>
<dbReference type="SUPFAM" id="SSF51430">
    <property type="entry name" value="NAD(P)-linked oxidoreductase"/>
    <property type="match status" value="1"/>
</dbReference>
<dbReference type="Proteomes" id="UP000694941">
    <property type="component" value="Unplaced"/>
</dbReference>
<proteinExistence type="predicted"/>
<feature type="domain" description="NADP-dependent oxidoreductase" evidence="1">
    <location>
        <begin position="1"/>
        <end position="104"/>
    </location>
</feature>